<dbReference type="Gene3D" id="2.70.70.10">
    <property type="entry name" value="Glucose Permease (Domain IIA)"/>
    <property type="match status" value="1"/>
</dbReference>
<keyword evidence="1" id="KW-0732">Signal</keyword>
<dbReference type="Pfam" id="PF01551">
    <property type="entry name" value="Peptidase_M23"/>
    <property type="match status" value="1"/>
</dbReference>
<evidence type="ECO:0000259" key="2">
    <source>
        <dbReference type="Pfam" id="PF01551"/>
    </source>
</evidence>
<gene>
    <name evidence="3" type="ordered locus">Dvul_1311</name>
</gene>
<dbReference type="HOGENOM" id="CLU_048239_0_0_7"/>
<dbReference type="EMBL" id="CP000527">
    <property type="protein sequence ID" value="ABM28329.1"/>
    <property type="molecule type" value="Genomic_DNA"/>
</dbReference>
<dbReference type="AlphaFoldDB" id="A0A0H3A818"/>
<evidence type="ECO:0000313" key="3">
    <source>
        <dbReference type="EMBL" id="ABM28329.1"/>
    </source>
</evidence>
<proteinExistence type="predicted"/>
<dbReference type="PANTHER" id="PTHR21666">
    <property type="entry name" value="PEPTIDASE-RELATED"/>
    <property type="match status" value="1"/>
</dbReference>
<organism evidence="3 4">
    <name type="scientific">Nitratidesulfovibrio vulgaris (strain DP4)</name>
    <name type="common">Desulfovibrio vulgaris</name>
    <dbReference type="NCBI Taxonomy" id="391774"/>
    <lineage>
        <taxon>Bacteria</taxon>
        <taxon>Pseudomonadati</taxon>
        <taxon>Thermodesulfobacteriota</taxon>
        <taxon>Desulfovibrionia</taxon>
        <taxon>Desulfovibrionales</taxon>
        <taxon>Desulfovibrionaceae</taxon>
        <taxon>Nitratidesulfovibrio</taxon>
    </lineage>
</organism>
<name>A0A0H3A818_NITV4</name>
<dbReference type="InterPro" id="IPR016047">
    <property type="entry name" value="M23ase_b-sheet_dom"/>
</dbReference>
<dbReference type="PANTHER" id="PTHR21666:SF289">
    <property type="entry name" value="L-ALA--D-GLU ENDOPEPTIDASE"/>
    <property type="match status" value="1"/>
</dbReference>
<evidence type="ECO:0000256" key="1">
    <source>
        <dbReference type="ARBA" id="ARBA00022729"/>
    </source>
</evidence>
<dbReference type="KEGG" id="dvl:Dvul_1311"/>
<dbReference type="InterPro" id="IPR011055">
    <property type="entry name" value="Dup_hybrid_motif"/>
</dbReference>
<accession>A0A0H3A818</accession>
<dbReference type="RefSeq" id="WP_011792191.1">
    <property type="nucleotide sequence ID" value="NC_008751.1"/>
</dbReference>
<dbReference type="SUPFAM" id="SSF51261">
    <property type="entry name" value="Duplicated hybrid motif"/>
    <property type="match status" value="1"/>
</dbReference>
<feature type="domain" description="M23ase beta-sheet core" evidence="2">
    <location>
        <begin position="324"/>
        <end position="418"/>
    </location>
</feature>
<dbReference type="CDD" id="cd12797">
    <property type="entry name" value="M23_peptidase"/>
    <property type="match status" value="1"/>
</dbReference>
<dbReference type="Proteomes" id="UP000009173">
    <property type="component" value="Chromosome"/>
</dbReference>
<protein>
    <submittedName>
        <fullName evidence="3">Peptidase M23B</fullName>
    </submittedName>
</protein>
<evidence type="ECO:0000313" key="4">
    <source>
        <dbReference type="Proteomes" id="UP000009173"/>
    </source>
</evidence>
<dbReference type="GO" id="GO:0004222">
    <property type="term" value="F:metalloendopeptidase activity"/>
    <property type="evidence" value="ECO:0007669"/>
    <property type="project" value="TreeGrafter"/>
</dbReference>
<sequence precursor="true">MAAAKNISALLLSVIVIGLLAVGGYVTFQDMSGPEVTLSPATDRVSPKLDMVLDLKDAKSGIRAVTVTVKKNSNTYVVFEKHFPDVQFHQRVTFNLKDAGLREGAFELEIKASDASLAGFGKGNTTTRRMEMRMDSLPPRISVKTMPPYVRRGGVGTIAYTVSEDVRTSGVKVGDLFFPGFRQPNGDYYCFFAFPHFLTVQQYAPDIMAEDMAGNVTSSRLAFRPIDKQFRHDNIPLSDNFLNSKMPDFQADFPDATSMLDLFLKVNSVMRKSNEEKLLEVGRNTASSILWKGEFLRLPNSANRAGFADHRSYIYGGRVVDEQTHLGLDLASLAMAPIPAANSGRVVFAGNLGIYGQLVIVDHGLGLMSLYSHMSEIAVNVGTEVKKGDILGRTGTTGMAGGDHLHFGMLVSGVQVQPIEWLDSHWIKDNVIDRLEPKAQ</sequence>
<dbReference type="InterPro" id="IPR050570">
    <property type="entry name" value="Cell_wall_metabolism_enzyme"/>
</dbReference>
<reference evidence="4" key="1">
    <citation type="journal article" date="2009" name="Environ. Microbiol.">
        <title>Contribution of mobile genetic elements to Desulfovibrio vulgaris genome plasticity.</title>
        <authorList>
            <person name="Walker C.B."/>
            <person name="Stolyar S."/>
            <person name="Chivian D."/>
            <person name="Pinel N."/>
            <person name="Gabster J.A."/>
            <person name="Dehal P.S."/>
            <person name="He Z."/>
            <person name="Yang Z.K."/>
            <person name="Yen H.C."/>
            <person name="Zhou J."/>
            <person name="Wall J.D."/>
            <person name="Hazen T.C."/>
            <person name="Arkin A.P."/>
            <person name="Stahl D.A."/>
        </authorList>
    </citation>
    <scope>NUCLEOTIDE SEQUENCE [LARGE SCALE GENOMIC DNA]</scope>
    <source>
        <strain evidence="4">DP4</strain>
    </source>
</reference>